<sequence>MVALQRPDTKASSSRKRQSSQSLDHHTPKQQKNAHPSFPPAIFWDQLSEIPLTKNALRELDRRRALPKSCHPVHDQNTRVARRDDYPVEQPSWVDLQLSPTLLKRIQRFAMHGGPDLSTLRSYWSPPEFQENMTPSQPSLDHRKTGSQSLEKSYITSTKSTGPYDRAFEQHLIDHHILPYGYEYSDNKLPPEPDNIGIILEALEQPRPSLSISTFSNADFRKFQQTNAHAKKERDVVATIIPTIEGELVDRKCVSGGIPFTNLEHLTDGTLVPGNPDLFYGARPEQLDRNIRKQLGGQIVPSTQHDLSIIPNFFLQVKGPGGRMDVALLQACYDGALGARAMHSLQSYGQPTPIYNNNAYSLTTIYHCGTLRIFAVHPLPPAESDRQPCFVMTHIKSWIMTGDYKSFQQGATAYRNGLDWAKQQRDEAIKHANTIAASRNYKK</sequence>
<dbReference type="AlphaFoldDB" id="A0A0A1T0R9"/>
<dbReference type="HOGENOM" id="CLU_023878_1_1_1"/>
<protein>
    <submittedName>
        <fullName evidence="2">Uncharacterized protein</fullName>
    </submittedName>
</protein>
<feature type="compositionally biased region" description="Polar residues" evidence="1">
    <location>
        <begin position="146"/>
        <end position="158"/>
    </location>
</feature>
<proteinExistence type="predicted"/>
<feature type="region of interest" description="Disordered" evidence="1">
    <location>
        <begin position="1"/>
        <end position="39"/>
    </location>
</feature>
<organism evidence="2 3">
    <name type="scientific">[Torrubiella] hemipterigena</name>
    <dbReference type="NCBI Taxonomy" id="1531966"/>
    <lineage>
        <taxon>Eukaryota</taxon>
        <taxon>Fungi</taxon>
        <taxon>Dikarya</taxon>
        <taxon>Ascomycota</taxon>
        <taxon>Pezizomycotina</taxon>
        <taxon>Sordariomycetes</taxon>
        <taxon>Hypocreomycetidae</taxon>
        <taxon>Hypocreales</taxon>
        <taxon>Clavicipitaceae</taxon>
        <taxon>Clavicipitaceae incertae sedis</taxon>
        <taxon>'Torrubiella' clade</taxon>
    </lineage>
</organism>
<dbReference type="Proteomes" id="UP000039046">
    <property type="component" value="Unassembled WGS sequence"/>
</dbReference>
<keyword evidence="3" id="KW-1185">Reference proteome</keyword>
<dbReference type="OrthoDB" id="5336565at2759"/>
<evidence type="ECO:0000313" key="3">
    <source>
        <dbReference type="Proteomes" id="UP000039046"/>
    </source>
</evidence>
<feature type="region of interest" description="Disordered" evidence="1">
    <location>
        <begin position="128"/>
        <end position="158"/>
    </location>
</feature>
<evidence type="ECO:0000313" key="2">
    <source>
        <dbReference type="EMBL" id="CEJ90701.1"/>
    </source>
</evidence>
<dbReference type="STRING" id="1531966.A0A0A1T0R9"/>
<gene>
    <name evidence="2" type="ORF">VHEMI06464</name>
</gene>
<name>A0A0A1T0R9_9HYPO</name>
<reference evidence="2 3" key="1">
    <citation type="journal article" date="2015" name="Genome Announc.">
        <title>Draft Genome Sequence and Gene Annotation of the Entomopathogenic Fungus Verticillium hemipterigenum.</title>
        <authorList>
            <person name="Horn F."/>
            <person name="Habel A."/>
            <person name="Scharf D.H."/>
            <person name="Dworschak J."/>
            <person name="Brakhage A.A."/>
            <person name="Guthke R."/>
            <person name="Hertweck C."/>
            <person name="Linde J."/>
        </authorList>
    </citation>
    <scope>NUCLEOTIDE SEQUENCE [LARGE SCALE GENOMIC DNA]</scope>
</reference>
<dbReference type="EMBL" id="CDHN01000003">
    <property type="protein sequence ID" value="CEJ90701.1"/>
    <property type="molecule type" value="Genomic_DNA"/>
</dbReference>
<accession>A0A0A1T0R9</accession>
<evidence type="ECO:0000256" key="1">
    <source>
        <dbReference type="SAM" id="MobiDB-lite"/>
    </source>
</evidence>